<reference evidence="1 2" key="1">
    <citation type="journal article" date="2013" name="Curr. Biol.">
        <title>The Genome of the Foraminiferan Reticulomyxa filosa.</title>
        <authorList>
            <person name="Glockner G."/>
            <person name="Hulsmann N."/>
            <person name="Schleicher M."/>
            <person name="Noegel A.A."/>
            <person name="Eichinger L."/>
            <person name="Gallinger C."/>
            <person name="Pawlowski J."/>
            <person name="Sierra R."/>
            <person name="Euteneuer U."/>
            <person name="Pillet L."/>
            <person name="Moustafa A."/>
            <person name="Platzer M."/>
            <person name="Groth M."/>
            <person name="Szafranski K."/>
            <person name="Schliwa M."/>
        </authorList>
    </citation>
    <scope>NUCLEOTIDE SEQUENCE [LARGE SCALE GENOMIC DNA]</scope>
</reference>
<comment type="caution">
    <text evidence="1">The sequence shown here is derived from an EMBL/GenBank/DDBJ whole genome shotgun (WGS) entry which is preliminary data.</text>
</comment>
<keyword evidence="2" id="KW-1185">Reference proteome</keyword>
<dbReference type="EMBL" id="ASPP01024074">
    <property type="protein sequence ID" value="ETO09426.1"/>
    <property type="molecule type" value="Genomic_DNA"/>
</dbReference>
<sequence length="189" mass="22035">MCIPKRGKKAKKIAIIYYYKASAMASASNDDKKTQTKSWTETKRDKRSMNVMQRYSRGDNILNDPYLMIILDYMTITEIYGKIMNLSRKHYQMTNELNKSNIRKNHVRNWITQDFGNIFEIYPCESLVRSFYAEMHINDFLFNLFNNLNFLITFANESFEAQSEIASTAANASITMNQTTATIVKKTPE</sequence>
<dbReference type="AlphaFoldDB" id="X6M738"/>
<accession>X6M738</accession>
<evidence type="ECO:0000313" key="2">
    <source>
        <dbReference type="Proteomes" id="UP000023152"/>
    </source>
</evidence>
<dbReference type="Proteomes" id="UP000023152">
    <property type="component" value="Unassembled WGS sequence"/>
</dbReference>
<name>X6M738_RETFI</name>
<protein>
    <submittedName>
        <fullName evidence="1">Uncharacterized protein</fullName>
    </submittedName>
</protein>
<organism evidence="1 2">
    <name type="scientific">Reticulomyxa filosa</name>
    <dbReference type="NCBI Taxonomy" id="46433"/>
    <lineage>
        <taxon>Eukaryota</taxon>
        <taxon>Sar</taxon>
        <taxon>Rhizaria</taxon>
        <taxon>Retaria</taxon>
        <taxon>Foraminifera</taxon>
        <taxon>Monothalamids</taxon>
        <taxon>Reticulomyxidae</taxon>
        <taxon>Reticulomyxa</taxon>
    </lineage>
</organism>
<evidence type="ECO:0000313" key="1">
    <source>
        <dbReference type="EMBL" id="ETO09426.1"/>
    </source>
</evidence>
<gene>
    <name evidence="1" type="ORF">RFI_27948</name>
</gene>
<proteinExistence type="predicted"/>